<protein>
    <submittedName>
        <fullName evidence="1">DUF4251 domain-containing protein</fullName>
    </submittedName>
</protein>
<accession>A0A5B8YG81</accession>
<dbReference type="KEGG" id="anp:FK178_04050"/>
<dbReference type="OrthoDB" id="1448121at2"/>
<dbReference type="RefSeq" id="WP_146831252.1">
    <property type="nucleotide sequence ID" value="NZ_CP042476.1"/>
</dbReference>
<dbReference type="Proteomes" id="UP000321954">
    <property type="component" value="Chromosome"/>
</dbReference>
<dbReference type="InterPro" id="IPR025347">
    <property type="entry name" value="DUF4251"/>
</dbReference>
<dbReference type="Gene3D" id="2.40.128.410">
    <property type="match status" value="1"/>
</dbReference>
<sequence length="165" mass="18074">MKSISGLFILSFIILLSAGCGSSKVEGGDQNYDALLSLVNSREFEIEQEWAIPLSGNTINLLGNPNYIRFKGNQVDLFLPYYGVRQSGGEYGGGDGGIKYVGPAEKLVIEENTRQNNIQIKFEGRQGTEDLQFFISLMPGGNTHTSVNSSERTAISYRGNVKVLK</sequence>
<evidence type="ECO:0000313" key="1">
    <source>
        <dbReference type="EMBL" id="QED36935.1"/>
    </source>
</evidence>
<organism evidence="1 2">
    <name type="scientific">Antarcticibacterium arcticum</name>
    <dbReference type="NCBI Taxonomy" id="2585771"/>
    <lineage>
        <taxon>Bacteria</taxon>
        <taxon>Pseudomonadati</taxon>
        <taxon>Bacteroidota</taxon>
        <taxon>Flavobacteriia</taxon>
        <taxon>Flavobacteriales</taxon>
        <taxon>Flavobacteriaceae</taxon>
        <taxon>Antarcticibacterium</taxon>
    </lineage>
</organism>
<dbReference type="AlphaFoldDB" id="A0A5B8YG81"/>
<dbReference type="Pfam" id="PF14059">
    <property type="entry name" value="DUF4251"/>
    <property type="match status" value="1"/>
</dbReference>
<dbReference type="PROSITE" id="PS51257">
    <property type="entry name" value="PROKAR_LIPOPROTEIN"/>
    <property type="match status" value="1"/>
</dbReference>
<evidence type="ECO:0000313" key="2">
    <source>
        <dbReference type="Proteomes" id="UP000321954"/>
    </source>
</evidence>
<dbReference type="EMBL" id="CP042476">
    <property type="protein sequence ID" value="QED36935.1"/>
    <property type="molecule type" value="Genomic_DNA"/>
</dbReference>
<name>A0A5B8YG81_9FLAO</name>
<proteinExistence type="predicted"/>
<reference evidence="1 2" key="1">
    <citation type="submission" date="2019-08" db="EMBL/GenBank/DDBJ databases">
        <title>Antarcticibacterium arcticum sp. nov., a bacterium isolated from marine sediment of the Canadian Beaufort Sea.</title>
        <authorList>
            <person name="Lee Y.M."/>
            <person name="Baek K."/>
            <person name="Lee D.-H."/>
            <person name="Shin S.C."/>
            <person name="Jin Y.K."/>
            <person name="Park Y."/>
        </authorList>
    </citation>
    <scope>NUCLEOTIDE SEQUENCE [LARGE SCALE GENOMIC DNA]</scope>
    <source>
        <strain evidence="1 2">PAMC 28998</strain>
    </source>
</reference>
<keyword evidence="2" id="KW-1185">Reference proteome</keyword>
<gene>
    <name evidence="1" type="ORF">FK178_04050</name>
</gene>